<evidence type="ECO:0000313" key="2">
    <source>
        <dbReference type="Proteomes" id="UP000324748"/>
    </source>
</evidence>
<name>A0A5B0QFA0_PUCGR</name>
<keyword evidence="2" id="KW-1185">Reference proteome</keyword>
<evidence type="ECO:0000313" key="1">
    <source>
        <dbReference type="EMBL" id="KAA1111799.1"/>
    </source>
</evidence>
<protein>
    <submittedName>
        <fullName evidence="1">Uncharacterized protein</fullName>
    </submittedName>
</protein>
<organism evidence="1 2">
    <name type="scientific">Puccinia graminis f. sp. tritici</name>
    <dbReference type="NCBI Taxonomy" id="56615"/>
    <lineage>
        <taxon>Eukaryota</taxon>
        <taxon>Fungi</taxon>
        <taxon>Dikarya</taxon>
        <taxon>Basidiomycota</taxon>
        <taxon>Pucciniomycotina</taxon>
        <taxon>Pucciniomycetes</taxon>
        <taxon>Pucciniales</taxon>
        <taxon>Pucciniaceae</taxon>
        <taxon>Puccinia</taxon>
    </lineage>
</organism>
<gene>
    <name evidence="1" type="ORF">PGT21_012603</name>
</gene>
<sequence length="78" mass="8753">METGRASSSCSLIRLRNHRRAALLDAMTTRRLSRRTLVAGSVKRFSKRRIGHRDARIPPPCDSTKKLLFGHAALQNSP</sequence>
<dbReference type="AlphaFoldDB" id="A0A5B0QFA0"/>
<proteinExistence type="predicted"/>
<dbReference type="EMBL" id="VSWC01000016">
    <property type="protein sequence ID" value="KAA1111799.1"/>
    <property type="molecule type" value="Genomic_DNA"/>
</dbReference>
<comment type="caution">
    <text evidence="1">The sequence shown here is derived from an EMBL/GenBank/DDBJ whole genome shotgun (WGS) entry which is preliminary data.</text>
</comment>
<reference evidence="1 2" key="1">
    <citation type="submission" date="2019-05" db="EMBL/GenBank/DDBJ databases">
        <title>Emergence of the Ug99 lineage of the wheat stem rust pathogen through somatic hybridization.</title>
        <authorList>
            <person name="Li F."/>
            <person name="Upadhyaya N.M."/>
            <person name="Sperschneider J."/>
            <person name="Matny O."/>
            <person name="Nguyen-Phuc H."/>
            <person name="Mago R."/>
            <person name="Raley C."/>
            <person name="Miller M.E."/>
            <person name="Silverstein K.A.T."/>
            <person name="Henningsen E."/>
            <person name="Hirsch C.D."/>
            <person name="Visser B."/>
            <person name="Pretorius Z.A."/>
            <person name="Steffenson B.J."/>
            <person name="Schwessinger B."/>
            <person name="Dodds P.N."/>
            <person name="Figueroa M."/>
        </authorList>
    </citation>
    <scope>NUCLEOTIDE SEQUENCE [LARGE SCALE GENOMIC DNA]</scope>
    <source>
        <strain evidence="1">21-0</strain>
    </source>
</reference>
<accession>A0A5B0QFA0</accession>
<dbReference type="Proteomes" id="UP000324748">
    <property type="component" value="Unassembled WGS sequence"/>
</dbReference>